<proteinExistence type="predicted"/>
<sequence length="542" mass="57722">MAGPSRKKSGAPAGVPLPADMDLDTLYGASGADPEELFDEEEEELIIVPPVRLLPREELAAAALRVPLFEQAIRLAGWVGAGRPVDEFGELGREQEELAAAELELGAGDEGALAVARAWTLALDLALVELGEPDSDGADTARPTAALTALSGGDPEAVLEAWQLAADTVADVVVEADLDPNELQALEEASEGRDEEESEAMYERLEAAREQASGLLDDALQVLYEARAFADTEADETVPLGVLAALLVVPDGEEPTEEMLGDITNVMVALDPMLQDLADIGVLDYRPIDPALFDESGDTAPEAVGPGLDGDVDEDEAARFGLARLTALGVHQVRQWLLEEGYEAPLIGDLARGTAAELLEGICEAVNVLPDEEIAEWLVDREPLPAAAELLAAARGNDLTGPTRRLLCAAALARLDGAAEPALREVLADPELAGLATTWLAGRGVEDFDLPGRPVMLWTMVDTLAAQLIEEGPEESGFAAFMVQLSDEEKPAELFAELWRIEHPYTTAVLEAVGERHPDKSTAKEARKAAYKARSRMGSQQQ</sequence>
<evidence type="ECO:0000313" key="2">
    <source>
        <dbReference type="EMBL" id="MFC1405328.1"/>
    </source>
</evidence>
<dbReference type="RefSeq" id="WP_157624063.1">
    <property type="nucleotide sequence ID" value="NZ_JBHEZZ010000020.1"/>
</dbReference>
<organism evidence="2 3">
    <name type="scientific">Streptacidiphilus cavernicola</name>
    <dbReference type="NCBI Taxonomy" id="3342716"/>
    <lineage>
        <taxon>Bacteria</taxon>
        <taxon>Bacillati</taxon>
        <taxon>Actinomycetota</taxon>
        <taxon>Actinomycetes</taxon>
        <taxon>Kitasatosporales</taxon>
        <taxon>Streptomycetaceae</taxon>
        <taxon>Streptacidiphilus</taxon>
    </lineage>
</organism>
<name>A0ABV6UV63_9ACTN</name>
<feature type="compositionally biased region" description="Basic and acidic residues" evidence="1">
    <location>
        <begin position="514"/>
        <end position="528"/>
    </location>
</feature>
<dbReference type="Proteomes" id="UP001592528">
    <property type="component" value="Unassembled WGS sequence"/>
</dbReference>
<evidence type="ECO:0008006" key="4">
    <source>
        <dbReference type="Google" id="ProtNLM"/>
    </source>
</evidence>
<reference evidence="2 3" key="1">
    <citation type="submission" date="2024-09" db="EMBL/GenBank/DDBJ databases">
        <authorList>
            <person name="Lee S.D."/>
        </authorList>
    </citation>
    <scope>NUCLEOTIDE SEQUENCE [LARGE SCALE GENOMIC DNA]</scope>
    <source>
        <strain evidence="2 3">N1-5</strain>
    </source>
</reference>
<protein>
    <recommendedName>
        <fullName evidence="4">HEAT repeat domain-containing protein</fullName>
    </recommendedName>
</protein>
<feature type="region of interest" description="Disordered" evidence="1">
    <location>
        <begin position="514"/>
        <end position="542"/>
    </location>
</feature>
<dbReference type="EMBL" id="JBHEZZ010000020">
    <property type="protein sequence ID" value="MFC1405328.1"/>
    <property type="molecule type" value="Genomic_DNA"/>
</dbReference>
<accession>A0ABV6UV63</accession>
<evidence type="ECO:0000256" key="1">
    <source>
        <dbReference type="SAM" id="MobiDB-lite"/>
    </source>
</evidence>
<comment type="caution">
    <text evidence="2">The sequence shown here is derived from an EMBL/GenBank/DDBJ whole genome shotgun (WGS) entry which is preliminary data.</text>
</comment>
<gene>
    <name evidence="2" type="ORF">ACEZDJ_28995</name>
</gene>
<keyword evidence="3" id="KW-1185">Reference proteome</keyword>
<evidence type="ECO:0000313" key="3">
    <source>
        <dbReference type="Proteomes" id="UP001592528"/>
    </source>
</evidence>